<evidence type="ECO:0000313" key="2">
    <source>
        <dbReference type="Proteomes" id="UP000178977"/>
    </source>
</evidence>
<dbReference type="EMBL" id="MHQT01000035">
    <property type="protein sequence ID" value="OHA08750.1"/>
    <property type="molecule type" value="Genomic_DNA"/>
</dbReference>
<dbReference type="Proteomes" id="UP000178977">
    <property type="component" value="Unassembled WGS sequence"/>
</dbReference>
<accession>A0A1G2LAY6</accession>
<organism evidence="1 2">
    <name type="scientific">Candidatus Sungbacteria bacterium RIFCSPLOWO2_01_FULL_60_25</name>
    <dbReference type="NCBI Taxonomy" id="1802281"/>
    <lineage>
        <taxon>Bacteria</taxon>
        <taxon>Candidatus Sungiibacteriota</taxon>
    </lineage>
</organism>
<dbReference type="STRING" id="1802281.A3A44_01755"/>
<dbReference type="AlphaFoldDB" id="A0A1G2LAY6"/>
<reference evidence="1 2" key="1">
    <citation type="journal article" date="2016" name="Nat. Commun.">
        <title>Thousands of microbial genomes shed light on interconnected biogeochemical processes in an aquifer system.</title>
        <authorList>
            <person name="Anantharaman K."/>
            <person name="Brown C.T."/>
            <person name="Hug L.A."/>
            <person name="Sharon I."/>
            <person name="Castelle C.J."/>
            <person name="Probst A.J."/>
            <person name="Thomas B.C."/>
            <person name="Singh A."/>
            <person name="Wilkins M.J."/>
            <person name="Karaoz U."/>
            <person name="Brodie E.L."/>
            <person name="Williams K.H."/>
            <person name="Hubbard S.S."/>
            <person name="Banfield J.F."/>
        </authorList>
    </citation>
    <scope>NUCLEOTIDE SEQUENCE [LARGE SCALE GENOMIC DNA]</scope>
</reference>
<name>A0A1G2LAY6_9BACT</name>
<sequence length="98" mass="11068">MRSPLWPRGRLRSPVRLPFEAAERSEKVAPPVLRVKPLLLNHAPGERPEVGFIVHLRNPEVSGEALRFEEHPREIIREQVLPRVEVFVGGESHVAVSG</sequence>
<protein>
    <submittedName>
        <fullName evidence="1">Uncharacterized protein</fullName>
    </submittedName>
</protein>
<comment type="caution">
    <text evidence="1">The sequence shown here is derived from an EMBL/GenBank/DDBJ whole genome shotgun (WGS) entry which is preliminary data.</text>
</comment>
<evidence type="ECO:0000313" key="1">
    <source>
        <dbReference type="EMBL" id="OHA08750.1"/>
    </source>
</evidence>
<proteinExistence type="predicted"/>
<gene>
    <name evidence="1" type="ORF">A3A44_01755</name>
</gene>